<evidence type="ECO:0000256" key="4">
    <source>
        <dbReference type="PROSITE-ProRule" id="PRU00134"/>
    </source>
</evidence>
<dbReference type="PANTHER" id="PTHR12197">
    <property type="entry name" value="HISTONE-LYSINE N-METHYLTRANSFERASE SMYD"/>
    <property type="match status" value="1"/>
</dbReference>
<keyword evidence="7" id="KW-0489">Methyltransferase</keyword>
<dbReference type="STRING" id="29655.A0A0K9Q365"/>
<evidence type="ECO:0000313" key="7">
    <source>
        <dbReference type="EMBL" id="KMZ75726.1"/>
    </source>
</evidence>
<feature type="domain" description="MYND-type" evidence="6">
    <location>
        <begin position="57"/>
        <end position="94"/>
    </location>
</feature>
<dbReference type="InterPro" id="IPR011990">
    <property type="entry name" value="TPR-like_helical_dom_sf"/>
</dbReference>
<keyword evidence="7" id="KW-0808">Transferase</keyword>
<dbReference type="SUPFAM" id="SSF82199">
    <property type="entry name" value="SET domain"/>
    <property type="match status" value="1"/>
</dbReference>
<organism evidence="7 8">
    <name type="scientific">Zostera marina</name>
    <name type="common">Eelgrass</name>
    <dbReference type="NCBI Taxonomy" id="29655"/>
    <lineage>
        <taxon>Eukaryota</taxon>
        <taxon>Viridiplantae</taxon>
        <taxon>Streptophyta</taxon>
        <taxon>Embryophyta</taxon>
        <taxon>Tracheophyta</taxon>
        <taxon>Spermatophyta</taxon>
        <taxon>Magnoliopsida</taxon>
        <taxon>Liliopsida</taxon>
        <taxon>Zosteraceae</taxon>
        <taxon>Zostera</taxon>
    </lineage>
</organism>
<keyword evidence="8" id="KW-1185">Reference proteome</keyword>
<dbReference type="OMA" id="LHMKLGK"/>
<protein>
    <submittedName>
        <fullName evidence="7">Histone-lysine N-methyltransferase ASHR1</fullName>
    </submittedName>
</protein>
<keyword evidence="2 4" id="KW-0863">Zinc-finger</keyword>
<dbReference type="Gene3D" id="2.170.270.10">
    <property type="entry name" value="SET domain"/>
    <property type="match status" value="1"/>
</dbReference>
<dbReference type="GO" id="GO:0008270">
    <property type="term" value="F:zinc ion binding"/>
    <property type="evidence" value="ECO:0007669"/>
    <property type="project" value="UniProtKB-KW"/>
</dbReference>
<dbReference type="Proteomes" id="UP000036987">
    <property type="component" value="Unassembled WGS sequence"/>
</dbReference>
<evidence type="ECO:0000313" key="8">
    <source>
        <dbReference type="Proteomes" id="UP000036987"/>
    </source>
</evidence>
<dbReference type="GO" id="GO:0005634">
    <property type="term" value="C:nucleus"/>
    <property type="evidence" value="ECO:0000318"/>
    <property type="project" value="GO_Central"/>
</dbReference>
<dbReference type="Gene3D" id="6.10.140.2220">
    <property type="match status" value="1"/>
</dbReference>
<dbReference type="Pfam" id="PF01753">
    <property type="entry name" value="zf-MYND"/>
    <property type="match status" value="1"/>
</dbReference>
<comment type="caution">
    <text evidence="7">The sequence shown here is derived from an EMBL/GenBank/DDBJ whole genome shotgun (WGS) entry which is preliminary data.</text>
</comment>
<dbReference type="SUPFAM" id="SSF48452">
    <property type="entry name" value="TPR-like"/>
    <property type="match status" value="1"/>
</dbReference>
<evidence type="ECO:0000256" key="3">
    <source>
        <dbReference type="ARBA" id="ARBA00022833"/>
    </source>
</evidence>
<sequence>MNGLEDADLQYFLSSYGLILSSFPEKGRGLVSTRDFSPGDIIISQDPYVCAPSTSCCDGCFSRGKLKMCTSCQMTQYCGSTCQKSQWKLHRLECQALIGLSEDRKKMLTPTVRLMARLLLKKKLQDDNTIPTTSDDNYDVLLALVSHMADIDENKLVLYAQMANLVKLVLPLMEINIKEVIENFSKMACNAHTICDSELMPLGTGIYPVISIINHSCLPNCVLVFEGRKAVLRAVKHITRGTEVSITYIETALTTTERKKLLKEQYFFDCTCHCCNTPHTVFLKGALEDNQDIILNGYRCKAKPCHGVLHHDSANNIYRCKVCGSTREKHSIDQINSKIKLLSERASRCVSSKDYLEAKDLYKIVEHLQLKIYNPLSICLMKTQEDIMKILIALNDWEGALIYCRLTIPIYQRVYPAIHPLVGLQYYTCGKLEWLLRQAGEALQSYTKAIDILRITHGTTTPFMRELLLKIEEANADARLLQRKTALLQ</sequence>
<dbReference type="GO" id="GO:0008168">
    <property type="term" value="F:methyltransferase activity"/>
    <property type="evidence" value="ECO:0007669"/>
    <property type="project" value="UniProtKB-KW"/>
</dbReference>
<dbReference type="Gene3D" id="1.10.220.160">
    <property type="match status" value="1"/>
</dbReference>
<accession>A0A0K9Q365</accession>
<evidence type="ECO:0000259" key="6">
    <source>
        <dbReference type="PROSITE" id="PS50865"/>
    </source>
</evidence>
<dbReference type="PROSITE" id="PS50865">
    <property type="entry name" value="ZF_MYND_2"/>
    <property type="match status" value="1"/>
</dbReference>
<evidence type="ECO:0000256" key="2">
    <source>
        <dbReference type="ARBA" id="ARBA00022771"/>
    </source>
</evidence>
<feature type="domain" description="SET" evidence="5">
    <location>
        <begin position="16"/>
        <end position="249"/>
    </location>
</feature>
<dbReference type="OrthoDB" id="265717at2759"/>
<dbReference type="InterPro" id="IPR002893">
    <property type="entry name" value="Znf_MYND"/>
</dbReference>
<dbReference type="GO" id="GO:0032259">
    <property type="term" value="P:methylation"/>
    <property type="evidence" value="ECO:0007669"/>
    <property type="project" value="UniProtKB-KW"/>
</dbReference>
<proteinExistence type="predicted"/>
<dbReference type="Gene3D" id="1.25.40.10">
    <property type="entry name" value="Tetratricopeptide repeat domain"/>
    <property type="match status" value="1"/>
</dbReference>
<reference evidence="8" key="1">
    <citation type="journal article" date="2016" name="Nature">
        <title>The genome of the seagrass Zostera marina reveals angiosperm adaptation to the sea.</title>
        <authorList>
            <person name="Olsen J.L."/>
            <person name="Rouze P."/>
            <person name="Verhelst B."/>
            <person name="Lin Y.-C."/>
            <person name="Bayer T."/>
            <person name="Collen J."/>
            <person name="Dattolo E."/>
            <person name="De Paoli E."/>
            <person name="Dittami S."/>
            <person name="Maumus F."/>
            <person name="Michel G."/>
            <person name="Kersting A."/>
            <person name="Lauritano C."/>
            <person name="Lohaus R."/>
            <person name="Toepel M."/>
            <person name="Tonon T."/>
            <person name="Vanneste K."/>
            <person name="Amirebrahimi M."/>
            <person name="Brakel J."/>
            <person name="Bostroem C."/>
            <person name="Chovatia M."/>
            <person name="Grimwood J."/>
            <person name="Jenkins J.W."/>
            <person name="Jueterbock A."/>
            <person name="Mraz A."/>
            <person name="Stam W.T."/>
            <person name="Tice H."/>
            <person name="Bornberg-Bauer E."/>
            <person name="Green P.J."/>
            <person name="Pearson G.A."/>
            <person name="Procaccini G."/>
            <person name="Duarte C.M."/>
            <person name="Schmutz J."/>
            <person name="Reusch T.B.H."/>
            <person name="Van de Peer Y."/>
        </authorList>
    </citation>
    <scope>NUCLEOTIDE SEQUENCE [LARGE SCALE GENOMIC DNA]</scope>
    <source>
        <strain evidence="8">cv. Finnish</strain>
    </source>
</reference>
<dbReference type="AlphaFoldDB" id="A0A0K9Q365"/>
<name>A0A0K9Q365_ZOSMR</name>
<keyword evidence="3" id="KW-0862">Zinc</keyword>
<keyword evidence="1" id="KW-0479">Metal-binding</keyword>
<dbReference type="InterPro" id="IPR046341">
    <property type="entry name" value="SET_dom_sf"/>
</dbReference>
<dbReference type="PROSITE" id="PS50280">
    <property type="entry name" value="SET"/>
    <property type="match status" value="1"/>
</dbReference>
<dbReference type="InterPro" id="IPR050869">
    <property type="entry name" value="H3K4_H4K5_MeTrfase"/>
</dbReference>
<dbReference type="SMART" id="SM00317">
    <property type="entry name" value="SET"/>
    <property type="match status" value="1"/>
</dbReference>
<dbReference type="Pfam" id="PF00856">
    <property type="entry name" value="SET"/>
    <property type="match status" value="1"/>
</dbReference>
<evidence type="ECO:0000259" key="5">
    <source>
        <dbReference type="PROSITE" id="PS50280"/>
    </source>
</evidence>
<gene>
    <name evidence="7" type="ORF">ZOSMA_110G00320</name>
</gene>
<dbReference type="PANTHER" id="PTHR12197:SF251">
    <property type="entry name" value="EG:BACR7C10.4 PROTEIN"/>
    <property type="match status" value="1"/>
</dbReference>
<evidence type="ECO:0000256" key="1">
    <source>
        <dbReference type="ARBA" id="ARBA00022723"/>
    </source>
</evidence>
<dbReference type="InterPro" id="IPR001214">
    <property type="entry name" value="SET_dom"/>
</dbReference>
<dbReference type="EMBL" id="LFYR01000120">
    <property type="protein sequence ID" value="KMZ75726.1"/>
    <property type="molecule type" value="Genomic_DNA"/>
</dbReference>